<name>A0A940PMA3_9MICO</name>
<dbReference type="SUPFAM" id="SSF53474">
    <property type="entry name" value="alpha/beta-Hydrolases"/>
    <property type="match status" value="1"/>
</dbReference>
<evidence type="ECO:0000313" key="3">
    <source>
        <dbReference type="EMBL" id="MBP1325733.1"/>
    </source>
</evidence>
<gene>
    <name evidence="3" type="ORF">JOF28_000965</name>
</gene>
<dbReference type="Pfam" id="PF12697">
    <property type="entry name" value="Abhydrolase_6"/>
    <property type="match status" value="1"/>
</dbReference>
<dbReference type="EMBL" id="JAFIDA010000001">
    <property type="protein sequence ID" value="MBP1325733.1"/>
    <property type="molecule type" value="Genomic_DNA"/>
</dbReference>
<keyword evidence="4" id="KW-1185">Reference proteome</keyword>
<sequence>MIEQLSLPLHSVRVGNEDAPHRVVFLHGLFGRGKNFTRVATALGPEAQCLLVDLPNHAGSGWTEHFVYEQMADLIAAHLRADFAANGPVDIVGHSMGGKVAMILTLRHPDLVHRLVVIDIAPGSSTGGRGNFTHLLGSLAAIDLAQITRRSDAENALSEQVPDPAVRNFLLQNLKRDDQGYTWEANLAMLRAELAAVMGFPDTGDATFTGPVMWIGGGNSSYVSDEDEPAMRELFPKTVRVTVKGSGHWVHSEKPEETIAALRAFLVSTGR</sequence>
<dbReference type="Proteomes" id="UP000675163">
    <property type="component" value="Unassembled WGS sequence"/>
</dbReference>
<dbReference type="PANTHER" id="PTHR46118">
    <property type="entry name" value="PROTEIN ABHD11"/>
    <property type="match status" value="1"/>
</dbReference>
<comment type="caution">
    <text evidence="3">The sequence shown here is derived from an EMBL/GenBank/DDBJ whole genome shotgun (WGS) entry which is preliminary data.</text>
</comment>
<organism evidence="3 4">
    <name type="scientific">Leucobacter exalbidus</name>
    <dbReference type="NCBI Taxonomy" id="662960"/>
    <lineage>
        <taxon>Bacteria</taxon>
        <taxon>Bacillati</taxon>
        <taxon>Actinomycetota</taxon>
        <taxon>Actinomycetes</taxon>
        <taxon>Micrococcales</taxon>
        <taxon>Microbacteriaceae</taxon>
        <taxon>Leucobacter</taxon>
    </lineage>
</organism>
<keyword evidence="1" id="KW-0378">Hydrolase</keyword>
<dbReference type="InterPro" id="IPR029058">
    <property type="entry name" value="AB_hydrolase_fold"/>
</dbReference>
<evidence type="ECO:0000259" key="2">
    <source>
        <dbReference type="Pfam" id="PF12697"/>
    </source>
</evidence>
<dbReference type="GO" id="GO:0016787">
    <property type="term" value="F:hydrolase activity"/>
    <property type="evidence" value="ECO:0007669"/>
    <property type="project" value="UniProtKB-KW"/>
</dbReference>
<evidence type="ECO:0000313" key="4">
    <source>
        <dbReference type="Proteomes" id="UP000675163"/>
    </source>
</evidence>
<protein>
    <submittedName>
        <fullName evidence="3">Pimeloyl-ACP methyl ester carboxylesterase</fullName>
    </submittedName>
</protein>
<feature type="domain" description="AB hydrolase-1" evidence="2">
    <location>
        <begin position="23"/>
        <end position="261"/>
    </location>
</feature>
<accession>A0A940PMA3</accession>
<dbReference type="PANTHER" id="PTHR46118:SF4">
    <property type="entry name" value="PROTEIN ABHD11"/>
    <property type="match status" value="1"/>
</dbReference>
<dbReference type="InterPro" id="IPR000073">
    <property type="entry name" value="AB_hydrolase_1"/>
</dbReference>
<dbReference type="RefSeq" id="WP_209704730.1">
    <property type="nucleotide sequence ID" value="NZ_JAFIDA010000001.1"/>
</dbReference>
<dbReference type="AlphaFoldDB" id="A0A940PMA3"/>
<dbReference type="Gene3D" id="3.40.50.1820">
    <property type="entry name" value="alpha/beta hydrolase"/>
    <property type="match status" value="1"/>
</dbReference>
<evidence type="ECO:0000256" key="1">
    <source>
        <dbReference type="ARBA" id="ARBA00022801"/>
    </source>
</evidence>
<proteinExistence type="predicted"/>
<reference evidence="3" key="1">
    <citation type="submission" date="2021-02" db="EMBL/GenBank/DDBJ databases">
        <title>Sequencing the genomes of 1000 actinobacteria strains.</title>
        <authorList>
            <person name="Klenk H.-P."/>
        </authorList>
    </citation>
    <scope>NUCLEOTIDE SEQUENCE</scope>
    <source>
        <strain evidence="3">DSM 22850</strain>
    </source>
</reference>